<dbReference type="PANTHER" id="PTHR19375">
    <property type="entry name" value="HEAT SHOCK PROTEIN 70KDA"/>
    <property type="match status" value="1"/>
</dbReference>
<keyword evidence="4" id="KW-0346">Stress response</keyword>
<dbReference type="EMBL" id="JABBWE010000160">
    <property type="protein sequence ID" value="KAG1784342.1"/>
    <property type="molecule type" value="Genomic_DNA"/>
</dbReference>
<reference evidence="4" key="1">
    <citation type="journal article" date="2020" name="New Phytol.">
        <title>Comparative genomics reveals dynamic genome evolution in host specialist ectomycorrhizal fungi.</title>
        <authorList>
            <person name="Lofgren L.A."/>
            <person name="Nguyen N.H."/>
            <person name="Vilgalys R."/>
            <person name="Ruytinx J."/>
            <person name="Liao H.L."/>
            <person name="Branco S."/>
            <person name="Kuo A."/>
            <person name="LaButti K."/>
            <person name="Lipzen A."/>
            <person name="Andreopoulos W."/>
            <person name="Pangilinan J."/>
            <person name="Riley R."/>
            <person name="Hundley H."/>
            <person name="Na H."/>
            <person name="Barry K."/>
            <person name="Grigoriev I.V."/>
            <person name="Stajich J.E."/>
            <person name="Kennedy P.G."/>
        </authorList>
    </citation>
    <scope>NUCLEOTIDE SEQUENCE</scope>
    <source>
        <strain evidence="4">S12</strain>
    </source>
</reference>
<accession>A0A9P7A8G4</accession>
<dbReference type="AlphaFoldDB" id="A0A9P7A8G4"/>
<organism evidence="4 5">
    <name type="scientific">Suillus plorans</name>
    <dbReference type="NCBI Taxonomy" id="116603"/>
    <lineage>
        <taxon>Eukaryota</taxon>
        <taxon>Fungi</taxon>
        <taxon>Dikarya</taxon>
        <taxon>Basidiomycota</taxon>
        <taxon>Agaricomycotina</taxon>
        <taxon>Agaricomycetes</taxon>
        <taxon>Agaricomycetidae</taxon>
        <taxon>Boletales</taxon>
        <taxon>Suillineae</taxon>
        <taxon>Suillaceae</taxon>
        <taxon>Suillus</taxon>
    </lineage>
</organism>
<evidence type="ECO:0000256" key="2">
    <source>
        <dbReference type="ARBA" id="ARBA00022741"/>
    </source>
</evidence>
<dbReference type="InterPro" id="IPR043129">
    <property type="entry name" value="ATPase_NBD"/>
</dbReference>
<comment type="caution">
    <text evidence="4">The sequence shown here is derived from an EMBL/GenBank/DDBJ whole genome shotgun (WGS) entry which is preliminary data.</text>
</comment>
<keyword evidence="5" id="KW-1185">Reference proteome</keyword>
<comment type="similarity">
    <text evidence="1">Belongs to the heat shock protein 70 family.</text>
</comment>
<keyword evidence="2" id="KW-0547">Nucleotide-binding</keyword>
<dbReference type="OrthoDB" id="2401965at2759"/>
<dbReference type="InterPro" id="IPR013126">
    <property type="entry name" value="Hsp_70_fam"/>
</dbReference>
<gene>
    <name evidence="4" type="ORF">HD556DRAFT_1465710</name>
</gene>
<dbReference type="Pfam" id="PF00012">
    <property type="entry name" value="HSP70"/>
    <property type="match status" value="1"/>
</dbReference>
<sequence length="104" mass="11050">MDDLEFALEEIIAMILMKMKETMEAFLGKKVTHAVVNRATKDAGTIAGLNILCIINKPTTAASTNKKGDLGGTFNVSLLSIDDSAFKVLATAGDTHLGAECHLL</sequence>
<name>A0A9P7A8G4_9AGAM</name>
<proteinExistence type="inferred from homology"/>
<evidence type="ECO:0000313" key="5">
    <source>
        <dbReference type="Proteomes" id="UP000719766"/>
    </source>
</evidence>
<dbReference type="GO" id="GO:0140662">
    <property type="term" value="F:ATP-dependent protein folding chaperone"/>
    <property type="evidence" value="ECO:0007669"/>
    <property type="project" value="InterPro"/>
</dbReference>
<dbReference type="Gene3D" id="3.30.420.40">
    <property type="match status" value="2"/>
</dbReference>
<evidence type="ECO:0000256" key="3">
    <source>
        <dbReference type="ARBA" id="ARBA00022840"/>
    </source>
</evidence>
<dbReference type="GeneID" id="64602116"/>
<dbReference type="RefSeq" id="XP_041151829.1">
    <property type="nucleotide sequence ID" value="XM_041308352.1"/>
</dbReference>
<keyword evidence="3" id="KW-0067">ATP-binding</keyword>
<evidence type="ECO:0000256" key="1">
    <source>
        <dbReference type="ARBA" id="ARBA00007381"/>
    </source>
</evidence>
<dbReference type="Proteomes" id="UP000719766">
    <property type="component" value="Unassembled WGS sequence"/>
</dbReference>
<dbReference type="GO" id="GO:0005524">
    <property type="term" value="F:ATP binding"/>
    <property type="evidence" value="ECO:0007669"/>
    <property type="project" value="UniProtKB-KW"/>
</dbReference>
<dbReference type="FunFam" id="3.30.420.40:FF:000028">
    <property type="entry name" value="heat shock 70 kDa protein-like"/>
    <property type="match status" value="1"/>
</dbReference>
<evidence type="ECO:0000313" key="4">
    <source>
        <dbReference type="EMBL" id="KAG1784342.1"/>
    </source>
</evidence>
<dbReference type="SUPFAM" id="SSF53067">
    <property type="entry name" value="Actin-like ATPase domain"/>
    <property type="match status" value="1"/>
</dbReference>
<protein>
    <submittedName>
        <fullName evidence="4">Heat shock protein 70</fullName>
    </submittedName>
</protein>